<dbReference type="RefSeq" id="XP_029223753.1">
    <property type="nucleotide sequence ID" value="XM_029376127.1"/>
</dbReference>
<dbReference type="Proteomes" id="UP000284403">
    <property type="component" value="Unassembled WGS sequence"/>
</dbReference>
<name>A0A3R7R913_9TRYP</name>
<organism evidence="2 3">
    <name type="scientific">Trypanosoma conorhini</name>
    <dbReference type="NCBI Taxonomy" id="83891"/>
    <lineage>
        <taxon>Eukaryota</taxon>
        <taxon>Discoba</taxon>
        <taxon>Euglenozoa</taxon>
        <taxon>Kinetoplastea</taxon>
        <taxon>Metakinetoplastina</taxon>
        <taxon>Trypanosomatida</taxon>
        <taxon>Trypanosomatidae</taxon>
        <taxon>Trypanosoma</taxon>
    </lineage>
</organism>
<evidence type="ECO:0000313" key="3">
    <source>
        <dbReference type="Proteomes" id="UP000284403"/>
    </source>
</evidence>
<evidence type="ECO:0000313" key="2">
    <source>
        <dbReference type="EMBL" id="RNE98065.1"/>
    </source>
</evidence>
<dbReference type="EMBL" id="MKKU01001069">
    <property type="protein sequence ID" value="RNE98065.1"/>
    <property type="molecule type" value="Genomic_DNA"/>
</dbReference>
<reference evidence="2 3" key="1">
    <citation type="journal article" date="2018" name="BMC Genomics">
        <title>Genomic comparison of Trypanosoma conorhini and Trypanosoma rangeli to Trypanosoma cruzi strains of high and low virulence.</title>
        <authorList>
            <person name="Bradwell K.R."/>
            <person name="Koparde V.N."/>
            <person name="Matveyev A.V."/>
            <person name="Serrano M.G."/>
            <person name="Alves J.M."/>
            <person name="Parikh H."/>
            <person name="Huang B."/>
            <person name="Lee V."/>
            <person name="Espinosa-Alvarez O."/>
            <person name="Ortiz P.A."/>
            <person name="Costa-Martins A.G."/>
            <person name="Teixeira M.M."/>
            <person name="Buck G.A."/>
        </authorList>
    </citation>
    <scope>NUCLEOTIDE SEQUENCE [LARGE SCALE GENOMIC DNA]</scope>
    <source>
        <strain evidence="2 3">025E</strain>
    </source>
</reference>
<dbReference type="GeneID" id="40322918"/>
<protein>
    <submittedName>
        <fullName evidence="2">Uncharacterized protein</fullName>
    </submittedName>
</protein>
<dbReference type="AlphaFoldDB" id="A0A3R7R913"/>
<gene>
    <name evidence="2" type="ORF">Tco025E_09307</name>
</gene>
<evidence type="ECO:0000256" key="1">
    <source>
        <dbReference type="SAM" id="MobiDB-lite"/>
    </source>
</evidence>
<keyword evidence="3" id="KW-1185">Reference proteome</keyword>
<comment type="caution">
    <text evidence="2">The sequence shown here is derived from an EMBL/GenBank/DDBJ whole genome shotgun (WGS) entry which is preliminary data.</text>
</comment>
<accession>A0A3R7R913</accession>
<sequence>MMARVRQAHVAFASSSSRQRMVGRGRDAVASPVLSSYFPFADANTQSCPTHKAVILPTAAVLPPLAHRRQYTPSCPPRQIAHAPSDLELALVPCRRLRGRVEHFRQLASEAAESKVERALIAVQRPVEGIRGRHSSTTEIAIPGAPIKTRRLTSNNSGPLVRCGPPQPPLTIRHTRPTAG</sequence>
<proteinExistence type="predicted"/>
<feature type="region of interest" description="Disordered" evidence="1">
    <location>
        <begin position="150"/>
        <end position="180"/>
    </location>
</feature>